<gene>
    <name evidence="1" type="ORF">NXS09_02860</name>
</gene>
<organism evidence="1 2">
    <name type="scientific">Neisseria montereyensis</name>
    <dbReference type="NCBI Taxonomy" id="2973938"/>
    <lineage>
        <taxon>Bacteria</taxon>
        <taxon>Pseudomonadati</taxon>
        <taxon>Pseudomonadota</taxon>
        <taxon>Betaproteobacteria</taxon>
        <taxon>Neisseriales</taxon>
        <taxon>Neisseriaceae</taxon>
        <taxon>Neisseria</taxon>
    </lineage>
</organism>
<protein>
    <submittedName>
        <fullName evidence="1">DUF3726 domain-containing protein</fullName>
    </submittedName>
</protein>
<dbReference type="Pfam" id="PF12525">
    <property type="entry name" value="DUF3726"/>
    <property type="match status" value="1"/>
</dbReference>
<dbReference type="InterPro" id="IPR022201">
    <property type="entry name" value="DUF3726"/>
</dbReference>
<comment type="caution">
    <text evidence="1">The sequence shown here is derived from an EMBL/GenBank/DDBJ whole genome shotgun (WGS) entry which is preliminary data.</text>
</comment>
<proteinExistence type="predicted"/>
<sequence length="260" mass="29325">MIVSHNEIITLVQKAFLSMNRECGEADLVANTVAELQMAGFGGIHHFNNASDYFLNEQDQPLSIIDSEAIENMAEPIKHNDSGNAPTHTIAFDCHGNSITYYLPAILDYALEQMATSPKLTLKLTNCHNRWLAYGELVKLAAKGIACSARWNNGSDPKHILFILNLGHSYPEVYFFDQTLREYHDTQNMTIELSTDNFILQEHNQGYVKHIGADNIIDLHQKSWQYGIEVDEKEWEKLKQTAARILVEESENSMRGAGGI</sequence>
<keyword evidence="2" id="KW-1185">Reference proteome</keyword>
<reference evidence="1" key="1">
    <citation type="submission" date="2022-08" db="EMBL/GenBank/DDBJ databases">
        <authorList>
            <person name="Volokhov D.V."/>
            <person name="Furtak V.A."/>
            <person name="Zagorodnyaya T.A."/>
        </authorList>
    </citation>
    <scope>NUCLEOTIDE SEQUENCE</scope>
    <source>
        <strain evidence="1">CSL10203-ORH2</strain>
    </source>
</reference>
<dbReference type="EMBL" id="JANUXW010000002">
    <property type="protein sequence ID" value="MCS4533239.1"/>
    <property type="molecule type" value="Genomic_DNA"/>
</dbReference>
<dbReference type="RefSeq" id="WP_259291049.1">
    <property type="nucleotide sequence ID" value="NZ_JANUXW010000002.1"/>
</dbReference>
<name>A0ABT2FAI8_9NEIS</name>
<accession>A0ABT2FAI8</accession>
<evidence type="ECO:0000313" key="1">
    <source>
        <dbReference type="EMBL" id="MCS4533239.1"/>
    </source>
</evidence>
<reference evidence="1" key="2">
    <citation type="journal article" date="2023" name="Curr. Microbiol.">
        <title>Neisseria montereyensis sp. nov., Isolated from Oropharynx of California Sea Lion (Zalophus californianus): Genomic, Phylogenetic, and Phenotypic Study.</title>
        <authorList>
            <person name="Volokhov D.V."/>
            <person name="Zagorodnyaya T.A."/>
            <person name="Furtak V.A."/>
            <person name="Nattanmai G."/>
            <person name="Randall L."/>
            <person name="Jose S."/>
            <person name="Gao Y."/>
            <person name="Gulland F.M."/>
            <person name="Eisenberg T."/>
            <person name="Delmonte P."/>
            <person name="Blom J."/>
            <person name="Mitchell K.K."/>
        </authorList>
    </citation>
    <scope>NUCLEOTIDE SEQUENCE</scope>
    <source>
        <strain evidence="1">CSL10203-ORH2</strain>
    </source>
</reference>
<evidence type="ECO:0000313" key="2">
    <source>
        <dbReference type="Proteomes" id="UP001166947"/>
    </source>
</evidence>
<dbReference type="Proteomes" id="UP001166947">
    <property type="component" value="Unassembled WGS sequence"/>
</dbReference>